<dbReference type="SUPFAM" id="SSF158472">
    <property type="entry name" value="HAMP domain-like"/>
    <property type="match status" value="1"/>
</dbReference>
<keyword evidence="9" id="KW-0812">Transmembrane</keyword>
<dbReference type="STRING" id="1797994.A2227_03600"/>
<evidence type="ECO:0000256" key="9">
    <source>
        <dbReference type="SAM" id="Phobius"/>
    </source>
</evidence>
<comment type="caution">
    <text evidence="11">The sequence shown here is derived from an EMBL/GenBank/DDBJ whole genome shotgun (WGS) entry which is preliminary data.</text>
</comment>
<dbReference type="PANTHER" id="PTHR45528:SF10">
    <property type="entry name" value="METHYL-ACCEPTING CHEMOTAXIS PROTEIN"/>
    <property type="match status" value="1"/>
</dbReference>
<keyword evidence="5" id="KW-0808">Transferase</keyword>
<dbReference type="GO" id="GO:0000155">
    <property type="term" value="F:phosphorelay sensor kinase activity"/>
    <property type="evidence" value="ECO:0007669"/>
    <property type="project" value="TreeGrafter"/>
</dbReference>
<name>A0A1F5SI42_9BACT</name>
<evidence type="ECO:0000256" key="6">
    <source>
        <dbReference type="ARBA" id="ARBA00022777"/>
    </source>
</evidence>
<dbReference type="InterPro" id="IPR050398">
    <property type="entry name" value="HssS/ArlS-like"/>
</dbReference>
<comment type="catalytic activity">
    <reaction evidence="1">
        <text>ATP + protein L-histidine = ADP + protein N-phospho-L-histidine.</text>
        <dbReference type="EC" id="2.7.13.3"/>
    </reaction>
</comment>
<evidence type="ECO:0000313" key="11">
    <source>
        <dbReference type="EMBL" id="OGF26340.1"/>
    </source>
</evidence>
<evidence type="ECO:0000313" key="12">
    <source>
        <dbReference type="Proteomes" id="UP000178367"/>
    </source>
</evidence>
<evidence type="ECO:0000256" key="2">
    <source>
        <dbReference type="ARBA" id="ARBA00004141"/>
    </source>
</evidence>
<keyword evidence="9" id="KW-1133">Transmembrane helix</keyword>
<evidence type="ECO:0000256" key="4">
    <source>
        <dbReference type="ARBA" id="ARBA00022553"/>
    </source>
</evidence>
<dbReference type="EC" id="2.7.13.3" evidence="3"/>
<keyword evidence="6" id="KW-0418">Kinase</keyword>
<organism evidence="11 12">
    <name type="scientific">Candidatus Falkowbacteria bacterium RIFOXYA2_FULL_47_19</name>
    <dbReference type="NCBI Taxonomy" id="1797994"/>
    <lineage>
        <taxon>Bacteria</taxon>
        <taxon>Candidatus Falkowiibacteriota</taxon>
    </lineage>
</organism>
<dbReference type="Proteomes" id="UP000178367">
    <property type="component" value="Unassembled WGS sequence"/>
</dbReference>
<keyword evidence="8" id="KW-0175">Coiled coil</keyword>
<reference evidence="11 12" key="1">
    <citation type="journal article" date="2016" name="Nat. Commun.">
        <title>Thousands of microbial genomes shed light on interconnected biogeochemical processes in an aquifer system.</title>
        <authorList>
            <person name="Anantharaman K."/>
            <person name="Brown C.T."/>
            <person name="Hug L.A."/>
            <person name="Sharon I."/>
            <person name="Castelle C.J."/>
            <person name="Probst A.J."/>
            <person name="Thomas B.C."/>
            <person name="Singh A."/>
            <person name="Wilkins M.J."/>
            <person name="Karaoz U."/>
            <person name="Brodie E.L."/>
            <person name="Williams K.H."/>
            <person name="Hubbard S.S."/>
            <person name="Banfield J.F."/>
        </authorList>
    </citation>
    <scope>NUCLEOTIDE SEQUENCE [LARGE SCALE GENOMIC DNA]</scope>
</reference>
<feature type="transmembrane region" description="Helical" evidence="9">
    <location>
        <begin position="187"/>
        <end position="210"/>
    </location>
</feature>
<protein>
    <recommendedName>
        <fullName evidence="3">histidine kinase</fullName>
        <ecNumber evidence="3">2.7.13.3</ecNumber>
    </recommendedName>
</protein>
<evidence type="ECO:0000259" key="10">
    <source>
        <dbReference type="PROSITE" id="PS50885"/>
    </source>
</evidence>
<dbReference type="AlphaFoldDB" id="A0A1F5SI42"/>
<accession>A0A1F5SI42</accession>
<evidence type="ECO:0000256" key="5">
    <source>
        <dbReference type="ARBA" id="ARBA00022679"/>
    </source>
</evidence>
<sequence length="326" mass="37635">MKFKIFHKIIVSFLSLILLFTGAISYVIYNTKTTFEEVERNTELVHGIYELTIVLHQLSNVTKDYTLNREKGTAEGLRSMWVNYFYKMNSALEYLKDNGSYPEAVGLIEENILIVNNNVDMVVDINALLSVTSDEGKKEELIKERENALGELNVLQKKISGIVENVNAEAEEEYHLSMRRNQDIITAAYYIFMFVIILSFILAVLISYSISIPIHKLYKGTEAIEKGNLDFKVGTDAGDEIGQLSRSFDKMVSAFKKSLQKIESQNRTLDEEVKIRTKELDEKNKELERTLEDFYTIRLGMQRDLEKGTVSEENKKIRERLDKLKR</sequence>
<feature type="coiled-coil region" evidence="8">
    <location>
        <begin position="252"/>
        <end position="290"/>
    </location>
</feature>
<keyword evidence="7 9" id="KW-0472">Membrane</keyword>
<keyword evidence="4" id="KW-0597">Phosphoprotein</keyword>
<dbReference type="InterPro" id="IPR003660">
    <property type="entry name" value="HAMP_dom"/>
</dbReference>
<dbReference type="CDD" id="cd06225">
    <property type="entry name" value="HAMP"/>
    <property type="match status" value="1"/>
</dbReference>
<evidence type="ECO:0000256" key="1">
    <source>
        <dbReference type="ARBA" id="ARBA00000085"/>
    </source>
</evidence>
<dbReference type="PANTHER" id="PTHR45528">
    <property type="entry name" value="SENSOR HISTIDINE KINASE CPXA"/>
    <property type="match status" value="1"/>
</dbReference>
<evidence type="ECO:0000256" key="3">
    <source>
        <dbReference type="ARBA" id="ARBA00012438"/>
    </source>
</evidence>
<dbReference type="PROSITE" id="PS50885">
    <property type="entry name" value="HAMP"/>
    <property type="match status" value="1"/>
</dbReference>
<gene>
    <name evidence="11" type="ORF">A2227_03600</name>
</gene>
<dbReference type="GO" id="GO:0005886">
    <property type="term" value="C:plasma membrane"/>
    <property type="evidence" value="ECO:0007669"/>
    <property type="project" value="TreeGrafter"/>
</dbReference>
<dbReference type="Gene3D" id="6.10.340.10">
    <property type="match status" value="1"/>
</dbReference>
<dbReference type="EMBL" id="MFGB01000016">
    <property type="protein sequence ID" value="OGF26340.1"/>
    <property type="molecule type" value="Genomic_DNA"/>
</dbReference>
<dbReference type="SMART" id="SM00304">
    <property type="entry name" value="HAMP"/>
    <property type="match status" value="1"/>
</dbReference>
<proteinExistence type="predicted"/>
<dbReference type="Pfam" id="PF00672">
    <property type="entry name" value="HAMP"/>
    <property type="match status" value="1"/>
</dbReference>
<evidence type="ECO:0000256" key="7">
    <source>
        <dbReference type="ARBA" id="ARBA00023136"/>
    </source>
</evidence>
<evidence type="ECO:0000256" key="8">
    <source>
        <dbReference type="SAM" id="Coils"/>
    </source>
</evidence>
<feature type="domain" description="HAMP" evidence="10">
    <location>
        <begin position="208"/>
        <end position="260"/>
    </location>
</feature>
<comment type="subcellular location">
    <subcellularLocation>
        <location evidence="2">Membrane</location>
        <topology evidence="2">Multi-pass membrane protein</topology>
    </subcellularLocation>
</comment>